<dbReference type="AlphaFoldDB" id="A0A226EYX4"/>
<feature type="compositionally biased region" description="Basic and acidic residues" evidence="3">
    <location>
        <begin position="757"/>
        <end position="769"/>
    </location>
</feature>
<feature type="compositionally biased region" description="Polar residues" evidence="3">
    <location>
        <begin position="15"/>
        <end position="32"/>
    </location>
</feature>
<evidence type="ECO:0000256" key="3">
    <source>
        <dbReference type="SAM" id="MobiDB-lite"/>
    </source>
</evidence>
<feature type="region of interest" description="Disordered" evidence="3">
    <location>
        <begin position="159"/>
        <end position="197"/>
    </location>
</feature>
<dbReference type="InterPro" id="IPR001487">
    <property type="entry name" value="Bromodomain"/>
</dbReference>
<feature type="compositionally biased region" description="Low complexity" evidence="3">
    <location>
        <begin position="661"/>
        <end position="672"/>
    </location>
</feature>
<feature type="compositionally biased region" description="Polar residues" evidence="3">
    <location>
        <begin position="650"/>
        <end position="660"/>
    </location>
</feature>
<feature type="compositionally biased region" description="Polar residues" evidence="3">
    <location>
        <begin position="919"/>
        <end position="939"/>
    </location>
</feature>
<keyword evidence="1 2" id="KW-0103">Bromodomain</keyword>
<reference evidence="5 6" key="1">
    <citation type="submission" date="2015-12" db="EMBL/GenBank/DDBJ databases">
        <title>The genome of Folsomia candida.</title>
        <authorList>
            <person name="Faddeeva A."/>
            <person name="Derks M.F."/>
            <person name="Anvar Y."/>
            <person name="Smit S."/>
            <person name="Van Straalen N."/>
            <person name="Roelofs D."/>
        </authorList>
    </citation>
    <scope>NUCLEOTIDE SEQUENCE [LARGE SCALE GENOMIC DNA]</scope>
    <source>
        <strain evidence="5 6">VU population</strain>
        <tissue evidence="5">Whole body</tissue>
    </source>
</reference>
<proteinExistence type="predicted"/>
<dbReference type="STRING" id="158441.A0A226EYX4"/>
<dbReference type="PANTHER" id="PTHR15398">
    <property type="entry name" value="BROMODOMAIN-CONTAINING PROTEIN 8"/>
    <property type="match status" value="1"/>
</dbReference>
<accession>A0A226EYX4</accession>
<sequence>MSSFIIVSASETTLTMSDCESSPTKPNNSSVSDPPREWNSKESLLVVAIVHLLGKEEAGMGEEEYNKSIDWEVVENKMNQGPVKTYSAAQCKEQYLKLMRIIETHLPSGSSASQKQKMILKTIADGLLRASKYREDGLQTKIATLVEDISVMEDEIESLGETPGSSNNRDHVELSNPSVESINKLSDSEGSDDSDSNLLLDQSAEIKSKTDYDFICSHFVPSFGIENNVYNQVHLDRIGKDQSVRTYFAYSEHSDDVASVTPTTPTGNSSPFKLGLVGSGRIEKPGAEKISLTTNEEGVIITGDVAKLQKWLASTPTEIEVPKAMQTTGAPTLSKLLELPPRDKNEPLPQINSLMRNDTEESVMPAEDRMETEESGMEGSTYVVDSSAVTSPLQLLSTSPVKILASLGTTTTPVKVRQPSESDKLVASLLLGMAQSGSPLKSMEEIELANDYVMESGLISCQTDDDVDPAVMNIKLVAPPSEEVASVPKKEEPFVVPLSIPVLPLTAKADGEKLEESGDTRNTTPIMSASSPTKTVDEKAEVPDSTTTAASISAITGDVTLNVKNIGQQGSPDVILTPTESTPKSVLPDEPTSSTKIIEVTRSEDNVESSPEKRGRGSKRDPPSTPVTRHSSNKEKSKQADLDVVEEKQQSAPKESNVTPTTSSRRSTSRSSGQYEDLSSPSKDHEIAHVGKSPVQRRLFRPTTPEVVTHTPNLRSRRGPTPTPGTTTPTPVEEEPKPSGGTPKRSKATSLVGATGEEGKVEPSIKKEENQEEVTEAGSSSKFAEEEKAVTTSADLESPVKEKSSDVGEEGTQIPTKRRKIKERRESGEGADDDNSNSGTDVPVKKRLTRRSMKLVSVRENASPPKEATGDEAGSKLYEDKETKKLHGKATPRLKSVGEESSEKEEQMDGKRVTRARANKTSLSPSRTRTKSMGSNKASLKSDAETSESEATTSSRATRSRFAGSGATTPIVVAESSSAAAANLDSNPNSPAVVSSSTADDEVKDLKTFKKSMLGIITQLIEYRNRQYRIYIFGMPDLRGEGVDEVASYKKIVKTPMDLLDIKRNVENGVIRSFTRFDRDINLMFMNGVMFNRLAEMSQVTDFDLPLHVINYYKGLIEEYKNSQKVKEGASESKKEESDGEAAEPVEEKPQKTPTTGDKPGPGRKRRTRSISTTANQVEETPHETKRRTLRTSTAAATTATTAWQSARQKKVQSGSPDIATLGGRGARQE</sequence>
<keyword evidence="6" id="KW-1185">Reference proteome</keyword>
<feature type="region of interest" description="Disordered" evidence="3">
    <location>
        <begin position="1123"/>
        <end position="1230"/>
    </location>
</feature>
<dbReference type="InterPro" id="IPR036427">
    <property type="entry name" value="Bromodomain-like_sf"/>
</dbReference>
<feature type="domain" description="Bromo" evidence="4">
    <location>
        <begin position="1025"/>
        <end position="1099"/>
    </location>
</feature>
<feature type="compositionally biased region" description="Polar residues" evidence="3">
    <location>
        <begin position="1204"/>
        <end position="1216"/>
    </location>
</feature>
<feature type="compositionally biased region" description="Basic and acidic residues" evidence="3">
    <location>
        <begin position="510"/>
        <end position="519"/>
    </location>
</feature>
<feature type="compositionally biased region" description="Polar residues" evidence="3">
    <location>
        <begin position="1170"/>
        <end position="1179"/>
    </location>
</feature>
<feature type="compositionally biased region" description="Basic and acidic residues" evidence="3">
    <location>
        <begin position="632"/>
        <end position="649"/>
    </location>
</feature>
<evidence type="ECO:0000259" key="4">
    <source>
        <dbReference type="PROSITE" id="PS50014"/>
    </source>
</evidence>
<feature type="compositionally biased region" description="Polar residues" evidence="3">
    <location>
        <begin position="175"/>
        <end position="184"/>
    </location>
</feature>
<feature type="region of interest" description="Disordered" evidence="3">
    <location>
        <begin position="568"/>
        <end position="963"/>
    </location>
</feature>
<gene>
    <name evidence="5" type="ORF">Fcan01_03990</name>
</gene>
<dbReference type="OrthoDB" id="1742084at2759"/>
<evidence type="ECO:0000313" key="6">
    <source>
        <dbReference type="Proteomes" id="UP000198287"/>
    </source>
</evidence>
<dbReference type="SUPFAM" id="SSF47370">
    <property type="entry name" value="Bromodomain"/>
    <property type="match status" value="1"/>
</dbReference>
<feature type="compositionally biased region" description="Basic and acidic residues" evidence="3">
    <location>
        <begin position="599"/>
        <end position="622"/>
    </location>
</feature>
<dbReference type="PANTHER" id="PTHR15398:SF4">
    <property type="entry name" value="BROMODOMAIN-CONTAINING PROTEIN 8 ISOFORM X1"/>
    <property type="match status" value="1"/>
</dbReference>
<dbReference type="PROSITE" id="PS50014">
    <property type="entry name" value="BROMODOMAIN_2"/>
    <property type="match status" value="1"/>
</dbReference>
<comment type="caution">
    <text evidence="5">The sequence shown here is derived from an EMBL/GenBank/DDBJ whole genome shotgun (WGS) entry which is preliminary data.</text>
</comment>
<dbReference type="Proteomes" id="UP000198287">
    <property type="component" value="Unassembled WGS sequence"/>
</dbReference>
<feature type="compositionally biased region" description="Low complexity" evidence="3">
    <location>
        <begin position="1191"/>
        <end position="1203"/>
    </location>
</feature>
<dbReference type="Pfam" id="PF00439">
    <property type="entry name" value="Bromodomain"/>
    <property type="match status" value="1"/>
</dbReference>
<feature type="region of interest" description="Disordered" evidence="3">
    <location>
        <begin position="510"/>
        <end position="545"/>
    </location>
</feature>
<dbReference type="EMBL" id="LNIX01000001">
    <property type="protein sequence ID" value="OXA62410.1"/>
    <property type="molecule type" value="Genomic_DNA"/>
</dbReference>
<evidence type="ECO:0000313" key="5">
    <source>
        <dbReference type="EMBL" id="OXA62410.1"/>
    </source>
</evidence>
<feature type="compositionally biased region" description="Basic and acidic residues" evidence="3">
    <location>
        <begin position="873"/>
        <end position="885"/>
    </location>
</feature>
<evidence type="ECO:0000256" key="1">
    <source>
        <dbReference type="ARBA" id="ARBA00023117"/>
    </source>
</evidence>
<feature type="compositionally biased region" description="Polar residues" evidence="3">
    <location>
        <begin position="520"/>
        <end position="534"/>
    </location>
</feature>
<evidence type="ECO:0000256" key="2">
    <source>
        <dbReference type="PROSITE-ProRule" id="PRU00035"/>
    </source>
</evidence>
<protein>
    <submittedName>
        <fullName evidence="5">Bromodomain-containing protein 8</fullName>
    </submittedName>
</protein>
<feature type="compositionally biased region" description="Low complexity" evidence="3">
    <location>
        <begin position="949"/>
        <end position="961"/>
    </location>
</feature>
<feature type="compositionally biased region" description="Basic and acidic residues" evidence="3">
    <location>
        <begin position="1123"/>
        <end position="1137"/>
    </location>
</feature>
<feature type="region of interest" description="Disordered" evidence="3">
    <location>
        <begin position="15"/>
        <end position="37"/>
    </location>
</feature>
<dbReference type="GO" id="GO:0035267">
    <property type="term" value="C:NuA4 histone acetyltransferase complex"/>
    <property type="evidence" value="ECO:0007669"/>
    <property type="project" value="TreeGrafter"/>
</dbReference>
<name>A0A226EYX4_FOLCA</name>
<dbReference type="Gene3D" id="1.20.920.10">
    <property type="entry name" value="Bromodomain-like"/>
    <property type="match status" value="1"/>
</dbReference>
<organism evidence="5 6">
    <name type="scientific">Folsomia candida</name>
    <name type="common">Springtail</name>
    <dbReference type="NCBI Taxonomy" id="158441"/>
    <lineage>
        <taxon>Eukaryota</taxon>
        <taxon>Metazoa</taxon>
        <taxon>Ecdysozoa</taxon>
        <taxon>Arthropoda</taxon>
        <taxon>Hexapoda</taxon>
        <taxon>Collembola</taxon>
        <taxon>Entomobryomorpha</taxon>
        <taxon>Isotomoidea</taxon>
        <taxon>Isotomidae</taxon>
        <taxon>Proisotominae</taxon>
        <taxon>Folsomia</taxon>
    </lineage>
</organism>
<dbReference type="SMART" id="SM00297">
    <property type="entry name" value="BROMO"/>
    <property type="match status" value="1"/>
</dbReference>